<dbReference type="KEGG" id="apln:108737133"/>
<sequence length="248" mass="26994">MSRWVGKVAVVTGASAGIGAAIVEKLVQEGLIVVGFARRKERVEELAKKLQKAKGKLYAVKVDITKEDEIIEGFNWVKKNVGPVHILINNAGVAKNNSLIDGDSQKWRDVLDTNVFGLCVATREAIKDMKLNNVEGHIIHINSIAGHKVVNFPKLNVYGGSKYAVTALAETLRNELLHENLKIKVTSVSPGLVKTEIFETADSIEKAAIEGRPALTSEDVADAVWYALATPPHVEIPELTIKPLGETF</sequence>
<dbReference type="PROSITE" id="PS00061">
    <property type="entry name" value="ADH_SHORT"/>
    <property type="match status" value="1"/>
</dbReference>
<dbReference type="InterPro" id="IPR020904">
    <property type="entry name" value="Sc_DH/Rdtase_CS"/>
</dbReference>
<dbReference type="SUPFAM" id="SSF51735">
    <property type="entry name" value="NAD(P)-binding Rossmann-fold domains"/>
    <property type="match status" value="1"/>
</dbReference>
<dbReference type="PANTHER" id="PTHR43115">
    <property type="entry name" value="DEHYDROGENASE/REDUCTASE SDR FAMILY MEMBER 11"/>
    <property type="match status" value="1"/>
</dbReference>
<dbReference type="PANTHER" id="PTHR43115:SF4">
    <property type="entry name" value="DEHYDROGENASE_REDUCTASE SDR FAMILY MEMBER 11"/>
    <property type="match status" value="1"/>
</dbReference>
<dbReference type="GO" id="GO:0016616">
    <property type="term" value="F:oxidoreductase activity, acting on the CH-OH group of donors, NAD or NADP as acceptor"/>
    <property type="evidence" value="ECO:0007669"/>
    <property type="project" value="UniProtKB-ARBA"/>
</dbReference>
<dbReference type="Gene3D" id="3.40.50.720">
    <property type="entry name" value="NAD(P)-binding Rossmann-like Domain"/>
    <property type="match status" value="1"/>
</dbReference>
<evidence type="ECO:0000313" key="5">
    <source>
        <dbReference type="RefSeq" id="XP_025837673.1"/>
    </source>
</evidence>
<name>A0A7F5RNS0_AGRPL</name>
<dbReference type="Pfam" id="PF00106">
    <property type="entry name" value="adh_short"/>
    <property type="match status" value="1"/>
</dbReference>
<evidence type="ECO:0000313" key="4">
    <source>
        <dbReference type="Proteomes" id="UP000192223"/>
    </source>
</evidence>
<gene>
    <name evidence="5" type="primary">LOC108737133</name>
</gene>
<dbReference type="AlphaFoldDB" id="A0A7F5RNS0"/>
<evidence type="ECO:0000256" key="2">
    <source>
        <dbReference type="ARBA" id="ARBA00023002"/>
    </source>
</evidence>
<keyword evidence="4" id="KW-1185">Reference proteome</keyword>
<dbReference type="Proteomes" id="UP000192223">
    <property type="component" value="Unplaced"/>
</dbReference>
<dbReference type="FunCoup" id="A0A7F5RNS0">
    <property type="interactions" value="196"/>
</dbReference>
<dbReference type="InParanoid" id="A0A7F5RNS0"/>
<dbReference type="GeneID" id="108737133"/>
<comment type="similarity">
    <text evidence="1 3">Belongs to the short-chain dehydrogenases/reductases (SDR) family.</text>
</comment>
<reference evidence="5" key="1">
    <citation type="submission" date="2025-08" db="UniProtKB">
        <authorList>
            <consortium name="RefSeq"/>
        </authorList>
    </citation>
    <scope>IDENTIFICATION</scope>
    <source>
        <tissue evidence="5">Entire body</tissue>
    </source>
</reference>
<proteinExistence type="inferred from homology"/>
<evidence type="ECO:0000256" key="3">
    <source>
        <dbReference type="RuleBase" id="RU000363"/>
    </source>
</evidence>
<keyword evidence="2" id="KW-0560">Oxidoreductase</keyword>
<dbReference type="InterPro" id="IPR002347">
    <property type="entry name" value="SDR_fam"/>
</dbReference>
<dbReference type="PRINTS" id="PR00080">
    <property type="entry name" value="SDRFAMILY"/>
</dbReference>
<protein>
    <submittedName>
        <fullName evidence="5">Farnesol dehydrogenase</fullName>
    </submittedName>
</protein>
<dbReference type="InterPro" id="IPR036291">
    <property type="entry name" value="NAD(P)-bd_dom_sf"/>
</dbReference>
<evidence type="ECO:0000256" key="1">
    <source>
        <dbReference type="ARBA" id="ARBA00006484"/>
    </source>
</evidence>
<organism evidence="4 5">
    <name type="scientific">Agrilus planipennis</name>
    <name type="common">Emerald ash borer</name>
    <name type="synonym">Agrilus marcopoli</name>
    <dbReference type="NCBI Taxonomy" id="224129"/>
    <lineage>
        <taxon>Eukaryota</taxon>
        <taxon>Metazoa</taxon>
        <taxon>Ecdysozoa</taxon>
        <taxon>Arthropoda</taxon>
        <taxon>Hexapoda</taxon>
        <taxon>Insecta</taxon>
        <taxon>Pterygota</taxon>
        <taxon>Neoptera</taxon>
        <taxon>Endopterygota</taxon>
        <taxon>Coleoptera</taxon>
        <taxon>Polyphaga</taxon>
        <taxon>Elateriformia</taxon>
        <taxon>Buprestoidea</taxon>
        <taxon>Buprestidae</taxon>
        <taxon>Agrilinae</taxon>
        <taxon>Agrilus</taxon>
    </lineage>
</organism>
<dbReference type="RefSeq" id="XP_025837673.1">
    <property type="nucleotide sequence ID" value="XM_025981888.1"/>
</dbReference>
<dbReference type="PRINTS" id="PR00081">
    <property type="entry name" value="GDHRDH"/>
</dbReference>
<dbReference type="FunFam" id="3.40.50.720:FF:000047">
    <property type="entry name" value="NADP-dependent L-serine/L-allo-threonine dehydrogenase"/>
    <property type="match status" value="1"/>
</dbReference>
<accession>A0A7F5RNS0</accession>
<dbReference type="OrthoDB" id="1933717at2759"/>